<dbReference type="Pfam" id="PF14416">
    <property type="entry name" value="PMR5N"/>
    <property type="match status" value="1"/>
</dbReference>
<dbReference type="EMBL" id="JACTNZ010000004">
    <property type="protein sequence ID" value="KAG5552339.1"/>
    <property type="molecule type" value="Genomic_DNA"/>
</dbReference>
<evidence type="ECO:0000313" key="11">
    <source>
        <dbReference type="EMBL" id="KAG5552339.1"/>
    </source>
</evidence>
<evidence type="ECO:0000256" key="2">
    <source>
        <dbReference type="ARBA" id="ARBA00007727"/>
    </source>
</evidence>
<evidence type="ECO:0000256" key="3">
    <source>
        <dbReference type="ARBA" id="ARBA00022692"/>
    </source>
</evidence>
<evidence type="ECO:0000259" key="10">
    <source>
        <dbReference type="Pfam" id="PF14416"/>
    </source>
</evidence>
<dbReference type="InterPro" id="IPR025846">
    <property type="entry name" value="TBL_N"/>
</dbReference>
<feature type="domain" description="Trichome birefringence-like N-terminal" evidence="10">
    <location>
        <begin position="114"/>
        <end position="166"/>
    </location>
</feature>
<evidence type="ECO:0000313" key="12">
    <source>
        <dbReference type="Proteomes" id="UP000823749"/>
    </source>
</evidence>
<accession>A0AAV6KJA1</accession>
<evidence type="ECO:0000256" key="1">
    <source>
        <dbReference type="ARBA" id="ARBA00004167"/>
    </source>
</evidence>
<keyword evidence="12" id="KW-1185">Reference proteome</keyword>
<sequence>MCKNENENKSLMADAAKHPSINDRRPVAQLKTLYSLSKTERSSALYYGFMFAFVAFVLFLALTPSSNSSSLWFASIFTSFSTGNSSSTPSNFSSSVLKKPSNGTNAGLVEKLTDCELFDGEWVSDDSYPLYKPGSCSLIDEKFNCFANGRPDDAYCKLKWKPKGCSLPRLNGSHMLELLTGKRLVFVGDSLNRNMWESLVCILRNSAKNQSKVYEEYGRHQFRSRASYSFVFKDYDCTIEFFVSPFLVQEWETRSKNGSKKETLRLDMIEKSADEYKSADILIFNTGHWWTHEKTSKGKDYYQEGSNVYVELNVLEAFRKALTTWGRWVDANVNPMKTLVLFRGYSASHFDGGQWNSGGQCDRETEPIKNKTYLSSYPLKMEVLERVLKGMKTPVAYLNISRMTDYRKDGHPSIYRKQNSSKEERKSPSRSQDCSHWCLPGVPDAWNELLYAELLRKQKQK</sequence>
<dbReference type="GO" id="GO:0016020">
    <property type="term" value="C:membrane"/>
    <property type="evidence" value="ECO:0007669"/>
    <property type="project" value="UniProtKB-SubCell"/>
</dbReference>
<comment type="caution">
    <text evidence="11">The sequence shown here is derived from an EMBL/GenBank/DDBJ whole genome shotgun (WGS) entry which is preliminary data.</text>
</comment>
<dbReference type="GO" id="GO:0016413">
    <property type="term" value="F:O-acetyltransferase activity"/>
    <property type="evidence" value="ECO:0007669"/>
    <property type="project" value="InterPro"/>
</dbReference>
<keyword evidence="5 8" id="KW-1133">Transmembrane helix</keyword>
<feature type="domain" description="Trichome birefringence-like C-terminal" evidence="9">
    <location>
        <begin position="167"/>
        <end position="452"/>
    </location>
</feature>
<dbReference type="InterPro" id="IPR029962">
    <property type="entry name" value="TBL"/>
</dbReference>
<feature type="region of interest" description="Disordered" evidence="7">
    <location>
        <begin position="409"/>
        <end position="434"/>
    </location>
</feature>
<comment type="similarity">
    <text evidence="2">Belongs to the PC-esterase family. TBL subfamily.</text>
</comment>
<evidence type="ECO:0000256" key="7">
    <source>
        <dbReference type="SAM" id="MobiDB-lite"/>
    </source>
</evidence>
<keyword evidence="3 8" id="KW-0812">Transmembrane</keyword>
<organism evidence="11 12">
    <name type="scientific">Rhododendron griersonianum</name>
    <dbReference type="NCBI Taxonomy" id="479676"/>
    <lineage>
        <taxon>Eukaryota</taxon>
        <taxon>Viridiplantae</taxon>
        <taxon>Streptophyta</taxon>
        <taxon>Embryophyta</taxon>
        <taxon>Tracheophyta</taxon>
        <taxon>Spermatophyta</taxon>
        <taxon>Magnoliopsida</taxon>
        <taxon>eudicotyledons</taxon>
        <taxon>Gunneridae</taxon>
        <taxon>Pentapetalae</taxon>
        <taxon>asterids</taxon>
        <taxon>Ericales</taxon>
        <taxon>Ericaceae</taxon>
        <taxon>Ericoideae</taxon>
        <taxon>Rhodoreae</taxon>
        <taxon>Rhododendron</taxon>
    </lineage>
</organism>
<dbReference type="InterPro" id="IPR026057">
    <property type="entry name" value="TBL_C"/>
</dbReference>
<proteinExistence type="inferred from homology"/>
<keyword evidence="4" id="KW-0735">Signal-anchor</keyword>
<dbReference type="PANTHER" id="PTHR32285:SF22">
    <property type="entry name" value="PROTEIN TRICHOME BIREFRINGENCE"/>
    <property type="match status" value="1"/>
</dbReference>
<gene>
    <name evidence="11" type="ORF">RHGRI_010426</name>
</gene>
<evidence type="ECO:0000256" key="6">
    <source>
        <dbReference type="ARBA" id="ARBA00023136"/>
    </source>
</evidence>
<protein>
    <recommendedName>
        <fullName evidence="13">Trichome birefringence-like N-terminal domain-containing protein</fullName>
    </recommendedName>
</protein>
<evidence type="ECO:0000256" key="8">
    <source>
        <dbReference type="SAM" id="Phobius"/>
    </source>
</evidence>
<keyword evidence="6 8" id="KW-0472">Membrane</keyword>
<comment type="subcellular location">
    <subcellularLocation>
        <location evidence="1">Membrane</location>
        <topology evidence="1">Single-pass membrane protein</topology>
    </subcellularLocation>
</comment>
<dbReference type="AlphaFoldDB" id="A0AAV6KJA1"/>
<dbReference type="PANTHER" id="PTHR32285">
    <property type="entry name" value="PROTEIN TRICHOME BIREFRINGENCE-LIKE 9-RELATED"/>
    <property type="match status" value="1"/>
</dbReference>
<evidence type="ECO:0000256" key="4">
    <source>
        <dbReference type="ARBA" id="ARBA00022968"/>
    </source>
</evidence>
<evidence type="ECO:0000256" key="5">
    <source>
        <dbReference type="ARBA" id="ARBA00022989"/>
    </source>
</evidence>
<feature type="transmembrane region" description="Helical" evidence="8">
    <location>
        <begin position="44"/>
        <end position="62"/>
    </location>
</feature>
<name>A0AAV6KJA1_9ERIC</name>
<dbReference type="Proteomes" id="UP000823749">
    <property type="component" value="Chromosome 4"/>
</dbReference>
<evidence type="ECO:0000259" key="9">
    <source>
        <dbReference type="Pfam" id="PF13839"/>
    </source>
</evidence>
<dbReference type="Pfam" id="PF13839">
    <property type="entry name" value="PC-Esterase"/>
    <property type="match status" value="1"/>
</dbReference>
<dbReference type="GO" id="GO:0005794">
    <property type="term" value="C:Golgi apparatus"/>
    <property type="evidence" value="ECO:0007669"/>
    <property type="project" value="TreeGrafter"/>
</dbReference>
<evidence type="ECO:0008006" key="13">
    <source>
        <dbReference type="Google" id="ProtNLM"/>
    </source>
</evidence>
<reference evidence="11" key="1">
    <citation type="submission" date="2020-08" db="EMBL/GenBank/DDBJ databases">
        <title>Plant Genome Project.</title>
        <authorList>
            <person name="Zhang R.-G."/>
        </authorList>
    </citation>
    <scope>NUCLEOTIDE SEQUENCE</scope>
    <source>
        <strain evidence="11">WSP0</strain>
        <tissue evidence="11">Leaf</tissue>
    </source>
</reference>